<evidence type="ECO:0000313" key="2">
    <source>
        <dbReference type="EMBL" id="SPF81097.1"/>
    </source>
</evidence>
<evidence type="ECO:0000259" key="1">
    <source>
        <dbReference type="Pfam" id="PF00903"/>
    </source>
</evidence>
<reference evidence="3" key="1">
    <citation type="submission" date="2018-03" db="EMBL/GenBank/DDBJ databases">
        <authorList>
            <person name="Rodrigo-Torres L."/>
            <person name="Arahal R. D."/>
            <person name="Lucena T."/>
        </authorList>
    </citation>
    <scope>NUCLEOTIDE SEQUENCE [LARGE SCALE GENOMIC DNA]</scope>
    <source>
        <strain evidence="3">CECT 8871</strain>
    </source>
</reference>
<dbReference type="Gene3D" id="3.10.180.10">
    <property type="entry name" value="2,3-Dihydroxybiphenyl 1,2-Dioxygenase, domain 1"/>
    <property type="match status" value="1"/>
</dbReference>
<dbReference type="PANTHER" id="PTHR33990:SF1">
    <property type="entry name" value="PROTEIN YJDN"/>
    <property type="match status" value="1"/>
</dbReference>
<dbReference type="AlphaFoldDB" id="A0A2R8AYR8"/>
<dbReference type="SUPFAM" id="SSF54593">
    <property type="entry name" value="Glyoxalase/Bleomycin resistance protein/Dihydroxybiphenyl dioxygenase"/>
    <property type="match status" value="1"/>
</dbReference>
<dbReference type="InterPro" id="IPR028973">
    <property type="entry name" value="PhnB-like"/>
</dbReference>
<dbReference type="RefSeq" id="WP_108886945.1">
    <property type="nucleotide sequence ID" value="NZ_OMOJ01000006.1"/>
</dbReference>
<organism evidence="2 3">
    <name type="scientific">Pseudoprimorskyibacter insulae</name>
    <dbReference type="NCBI Taxonomy" id="1695997"/>
    <lineage>
        <taxon>Bacteria</taxon>
        <taxon>Pseudomonadati</taxon>
        <taxon>Pseudomonadota</taxon>
        <taxon>Alphaproteobacteria</taxon>
        <taxon>Rhodobacterales</taxon>
        <taxon>Paracoccaceae</taxon>
        <taxon>Pseudoprimorskyibacter</taxon>
    </lineage>
</organism>
<name>A0A2R8AYR8_9RHOB</name>
<keyword evidence="3" id="KW-1185">Reference proteome</keyword>
<accession>A0A2R8AYR8</accession>
<dbReference type="EMBL" id="OMOJ01000006">
    <property type="protein sequence ID" value="SPF81097.1"/>
    <property type="molecule type" value="Genomic_DNA"/>
</dbReference>
<gene>
    <name evidence="2" type="ORF">PRI8871_02914</name>
</gene>
<feature type="domain" description="Glyoxalase/fosfomycin resistance/dioxygenase" evidence="1">
    <location>
        <begin position="10"/>
        <end position="132"/>
    </location>
</feature>
<dbReference type="CDD" id="cd06588">
    <property type="entry name" value="PhnB_like"/>
    <property type="match status" value="1"/>
</dbReference>
<dbReference type="InterPro" id="IPR004360">
    <property type="entry name" value="Glyas_Fos-R_dOase_dom"/>
</dbReference>
<dbReference type="InterPro" id="IPR029068">
    <property type="entry name" value="Glyas_Bleomycin-R_OHBP_Dase"/>
</dbReference>
<dbReference type="Pfam" id="PF00903">
    <property type="entry name" value="Glyoxalase"/>
    <property type="match status" value="1"/>
</dbReference>
<proteinExistence type="predicted"/>
<evidence type="ECO:0000313" key="3">
    <source>
        <dbReference type="Proteomes" id="UP000244904"/>
    </source>
</evidence>
<dbReference type="Proteomes" id="UP000244904">
    <property type="component" value="Unassembled WGS sequence"/>
</dbReference>
<dbReference type="OrthoDB" id="9795306at2"/>
<sequence>MQPIPYIFFNGTCGEAFRFYADVFGAPAPEFMTAKDMPEESRAYMKGVPDHAVMHVGLQVGSGWIYGSDSFGEDTAGMAGCNVHVSFPTVDEAHKAFAAISEGGEVRMPIGPTFWAPAFGACSDKYGVRWMIAADPQEQA</sequence>
<protein>
    <recommendedName>
        <fullName evidence="1">Glyoxalase/fosfomycin resistance/dioxygenase domain-containing protein</fullName>
    </recommendedName>
</protein>
<dbReference type="PANTHER" id="PTHR33990">
    <property type="entry name" value="PROTEIN YJDN-RELATED"/>
    <property type="match status" value="1"/>
</dbReference>